<evidence type="ECO:0000313" key="2">
    <source>
        <dbReference type="Proteomes" id="UP001153954"/>
    </source>
</evidence>
<reference evidence="1" key="1">
    <citation type="submission" date="2022-03" db="EMBL/GenBank/DDBJ databases">
        <authorList>
            <person name="Tunstrom K."/>
        </authorList>
    </citation>
    <scope>NUCLEOTIDE SEQUENCE</scope>
</reference>
<sequence>MKQFKKNVVLSLAGMSSSIKIQTVIAKKNEEDVADLLTYELTSFPKAQFHEGVRRKGKKSSLYDILPVENNVDGGFLLHRVFPRHEKNKARLIQFLAEKTTAAGIETTVAAGDADGTIVRCGLDKAAIQQCLGNPLPPTQWGWARGDNGILKPVTTKDPVAPDSILNTIFCRRTTGCRVRCGCRKAGIAFSSVCGVCSGSCTNGARIENTVDDDVDDDILDLEDN</sequence>
<dbReference type="Proteomes" id="UP001153954">
    <property type="component" value="Unassembled WGS sequence"/>
</dbReference>
<gene>
    <name evidence="1" type="ORF">EEDITHA_LOCUS15064</name>
</gene>
<dbReference type="EMBL" id="CAKOGL010000022">
    <property type="protein sequence ID" value="CAH2100164.1"/>
    <property type="molecule type" value="Genomic_DNA"/>
</dbReference>
<proteinExistence type="predicted"/>
<protein>
    <submittedName>
        <fullName evidence="1">Uncharacterized protein</fullName>
    </submittedName>
</protein>
<comment type="caution">
    <text evidence="1">The sequence shown here is derived from an EMBL/GenBank/DDBJ whole genome shotgun (WGS) entry which is preliminary data.</text>
</comment>
<name>A0AAU9URE1_EUPED</name>
<evidence type="ECO:0000313" key="1">
    <source>
        <dbReference type="EMBL" id="CAH2100164.1"/>
    </source>
</evidence>
<keyword evidence="2" id="KW-1185">Reference proteome</keyword>
<organism evidence="1 2">
    <name type="scientific">Euphydryas editha</name>
    <name type="common">Edith's checkerspot</name>
    <dbReference type="NCBI Taxonomy" id="104508"/>
    <lineage>
        <taxon>Eukaryota</taxon>
        <taxon>Metazoa</taxon>
        <taxon>Ecdysozoa</taxon>
        <taxon>Arthropoda</taxon>
        <taxon>Hexapoda</taxon>
        <taxon>Insecta</taxon>
        <taxon>Pterygota</taxon>
        <taxon>Neoptera</taxon>
        <taxon>Endopterygota</taxon>
        <taxon>Lepidoptera</taxon>
        <taxon>Glossata</taxon>
        <taxon>Ditrysia</taxon>
        <taxon>Papilionoidea</taxon>
        <taxon>Nymphalidae</taxon>
        <taxon>Nymphalinae</taxon>
        <taxon>Euphydryas</taxon>
    </lineage>
</organism>
<accession>A0AAU9URE1</accession>
<dbReference type="AlphaFoldDB" id="A0AAU9URE1"/>